<dbReference type="KEGG" id="micc:AUP74_01350"/>
<proteinExistence type="predicted"/>
<organism evidence="1 2">
    <name type="scientific">Microbulbifer aggregans</name>
    <dbReference type="NCBI Taxonomy" id="1769779"/>
    <lineage>
        <taxon>Bacteria</taxon>
        <taxon>Pseudomonadati</taxon>
        <taxon>Pseudomonadota</taxon>
        <taxon>Gammaproteobacteria</taxon>
        <taxon>Cellvibrionales</taxon>
        <taxon>Microbulbiferaceae</taxon>
        <taxon>Microbulbifer</taxon>
    </lineage>
</organism>
<protein>
    <submittedName>
        <fullName evidence="1">Uncharacterized protein</fullName>
    </submittedName>
</protein>
<dbReference type="AlphaFoldDB" id="A0A1C9W6M7"/>
<dbReference type="PATRIC" id="fig|1769779.3.peg.1363"/>
<dbReference type="Proteomes" id="UP000095672">
    <property type="component" value="Chromosome"/>
</dbReference>
<reference evidence="2" key="1">
    <citation type="submission" date="2016-01" db="EMBL/GenBank/DDBJ databases">
        <title>Complete genome sequence of Microbulbifer sp. CCB-MM1, a halophile isolated from Matang Mangrove Forest, Perak.</title>
        <authorList>
            <person name="Moh T.H."/>
            <person name="Dinesh B."/>
            <person name="Lau N.-S."/>
            <person name="Go F."/>
            <person name="Alexander Chong S.-C."/>
        </authorList>
    </citation>
    <scope>NUCLEOTIDE SEQUENCE [LARGE SCALE GENOMIC DNA]</scope>
    <source>
        <strain evidence="2">CCB-MM1</strain>
    </source>
</reference>
<accession>A0A1C9W6M7</accession>
<dbReference type="EMBL" id="CP014143">
    <property type="protein sequence ID" value="AOS96804.1"/>
    <property type="molecule type" value="Genomic_DNA"/>
</dbReference>
<gene>
    <name evidence="1" type="ORF">AUP74_01350</name>
</gene>
<evidence type="ECO:0000313" key="2">
    <source>
        <dbReference type="Proteomes" id="UP000095672"/>
    </source>
</evidence>
<evidence type="ECO:0000313" key="1">
    <source>
        <dbReference type="EMBL" id="AOS96804.1"/>
    </source>
</evidence>
<keyword evidence="2" id="KW-1185">Reference proteome</keyword>
<name>A0A1C9W6M7_9GAMM</name>
<sequence length="330" mass="37550">MVRSGFAPDATKAMNFSDREKQLIRAAFAWGQIAQKEGFELSDLEIEKSVLFRRLLAGRPALAFPPPLRHGFPWYEVIEGRNEFVVNASEPSPDCSIIAPGSKPGDTCILIDGSLWRVAKTVKPGQEYLVEWGAYPIQWRLRKHWQVNYEMTQQLHQFRRDHPEAEISLDQGNGQRECGELRVDDEHTVWLSEWHLSRVGLSGWIWVGNIEDPAEYGNLSPIYEDSRGPLLLGEPGQTRGVTWLRVEQAEGESRFIRLGETQDYRKLIPSAMSDLEELVQCVQGETIQVMDCRGLQPMRLVTVPTHLAPLEEFDLGRPTFDLVPDNARDS</sequence>
<dbReference type="STRING" id="1769779.AUP74_01350"/>